<sequence length="227" mass="24102">MGAVSRGLARFRRAMVWVPAPAGNVRQALHAAGLGAAVLVPADAGTVVVLGHVTEIRDTHRWAQVTQKVADVAVVFAFGYRGNSYPIRVAGVLATSLSARLAEAFGVSEDTVVPYLRTDADNAVRLLEAVGKPETAQVARRIGEGALDERMPELPGAGPVVLYFIAAIVWMALAVALNISMIIMGLGVLAAFGAMVWHRRRVTRSRPVDEVLPVVPFGQLGVHRKAG</sequence>
<keyword evidence="3" id="KW-1185">Reference proteome</keyword>
<proteinExistence type="predicted"/>
<dbReference type="Proteomes" id="UP000063699">
    <property type="component" value="Chromosome"/>
</dbReference>
<keyword evidence="1" id="KW-0812">Transmembrane</keyword>
<keyword evidence="1" id="KW-0472">Membrane</keyword>
<reference evidence="2 3" key="1">
    <citation type="submission" date="2015-07" db="EMBL/GenBank/DDBJ databases">
        <title>Genome sequencing of Kibdelosporangium phytohabitans.</title>
        <authorList>
            <person name="Qin S."/>
            <person name="Xing K."/>
        </authorList>
    </citation>
    <scope>NUCLEOTIDE SEQUENCE [LARGE SCALE GENOMIC DNA]</scope>
    <source>
        <strain evidence="2 3">KLBMP1111</strain>
    </source>
</reference>
<dbReference type="KEGG" id="kphy:AOZ06_00275"/>
<dbReference type="STRING" id="860235.AOZ06_00275"/>
<protein>
    <submittedName>
        <fullName evidence="2">Uncharacterized protein</fullName>
    </submittedName>
</protein>
<gene>
    <name evidence="2" type="ORF">AOZ06_00275</name>
</gene>
<evidence type="ECO:0000313" key="3">
    <source>
        <dbReference type="Proteomes" id="UP000063699"/>
    </source>
</evidence>
<organism evidence="2 3">
    <name type="scientific">Kibdelosporangium phytohabitans</name>
    <dbReference type="NCBI Taxonomy" id="860235"/>
    <lineage>
        <taxon>Bacteria</taxon>
        <taxon>Bacillati</taxon>
        <taxon>Actinomycetota</taxon>
        <taxon>Actinomycetes</taxon>
        <taxon>Pseudonocardiales</taxon>
        <taxon>Pseudonocardiaceae</taxon>
        <taxon>Kibdelosporangium</taxon>
    </lineage>
</organism>
<dbReference type="EMBL" id="CP012752">
    <property type="protein sequence ID" value="ALG05569.1"/>
    <property type="molecule type" value="Genomic_DNA"/>
</dbReference>
<accession>A0A0N9HR09</accession>
<name>A0A0N9HR09_9PSEU</name>
<evidence type="ECO:0000256" key="1">
    <source>
        <dbReference type="SAM" id="Phobius"/>
    </source>
</evidence>
<feature type="transmembrane region" description="Helical" evidence="1">
    <location>
        <begin position="154"/>
        <end position="173"/>
    </location>
</feature>
<keyword evidence="1" id="KW-1133">Transmembrane helix</keyword>
<dbReference type="AlphaFoldDB" id="A0A0N9HR09"/>
<evidence type="ECO:0000313" key="2">
    <source>
        <dbReference type="EMBL" id="ALG05569.1"/>
    </source>
</evidence>